<dbReference type="InterPro" id="IPR027417">
    <property type="entry name" value="P-loop_NTPase"/>
</dbReference>
<dbReference type="EMBL" id="FXWG01000002">
    <property type="protein sequence ID" value="SMQ69009.1"/>
    <property type="molecule type" value="Genomic_DNA"/>
</dbReference>
<dbReference type="InterPro" id="IPR008533">
    <property type="entry name" value="DUF815"/>
</dbReference>
<dbReference type="Pfam" id="PF05673">
    <property type="entry name" value="DUF815"/>
    <property type="match status" value="1"/>
</dbReference>
<dbReference type="PANTHER" id="PTHR42935">
    <property type="entry name" value="SLR0930 PROTEIN"/>
    <property type="match status" value="1"/>
</dbReference>
<proteinExistence type="predicted"/>
<protein>
    <submittedName>
        <fullName evidence="1">Uncharacterized protein</fullName>
    </submittedName>
</protein>
<dbReference type="SUPFAM" id="SSF52540">
    <property type="entry name" value="P-loop containing nucleoside triphosphate hydrolases"/>
    <property type="match status" value="1"/>
</dbReference>
<accession>A0A1Y6F353</accession>
<keyword evidence="2" id="KW-1185">Reference proteome</keyword>
<evidence type="ECO:0000313" key="1">
    <source>
        <dbReference type="EMBL" id="SMQ69009.1"/>
    </source>
</evidence>
<dbReference type="Gene3D" id="3.40.50.300">
    <property type="entry name" value="P-loop containing nucleotide triphosphate hydrolases"/>
    <property type="match status" value="1"/>
</dbReference>
<dbReference type="AlphaFoldDB" id="A0A1Y6F353"/>
<dbReference type="RefSeq" id="WP_086437211.1">
    <property type="nucleotide sequence ID" value="NZ_FXWG01000002.1"/>
</dbReference>
<dbReference type="PANTHER" id="PTHR42935:SF1">
    <property type="entry name" value="SLR0930 PROTEIN"/>
    <property type="match status" value="1"/>
</dbReference>
<evidence type="ECO:0000313" key="2">
    <source>
        <dbReference type="Proteomes" id="UP000194420"/>
    </source>
</evidence>
<dbReference type="OrthoDB" id="9812140at2"/>
<reference evidence="2" key="1">
    <citation type="submission" date="2017-04" db="EMBL/GenBank/DDBJ databases">
        <authorList>
            <person name="Varghese N."/>
            <person name="Submissions S."/>
        </authorList>
    </citation>
    <scope>NUCLEOTIDE SEQUENCE [LARGE SCALE GENOMIC DNA]</scope>
</reference>
<gene>
    <name evidence="1" type="ORF">SAMN06297468_1267</name>
</gene>
<sequence length="275" mass="30056">MNDQGDPLARIAEALERIAPGAPADFDWTGHPAYFWHAGRLRSVEQIDALPLERLKGIDRQKQAVRENVARHASGAASHDMLLWGARGMGKSALLRAAVVDEQCANPGSLALIQLDVESLAALPELFEAIGSVDRRFLLYLDDLAFDYGDDAVLRHLRSALEGSLAPRPVNVRLAVTSNHRAILARDETDQAGPLHARDRMDDTLALADRFGLRLGFHPCSQDDYLDIVAAHAEPLDLAFSAEEALEWSRARGPLSGRSAWQFVTELAGRAGKSI</sequence>
<name>A0A1Y6F353_9SPHN</name>
<organism evidence="1 2">
    <name type="scientific">Altererythrobacter xiamenensis</name>
    <dbReference type="NCBI Taxonomy" id="1316679"/>
    <lineage>
        <taxon>Bacteria</taxon>
        <taxon>Pseudomonadati</taxon>
        <taxon>Pseudomonadota</taxon>
        <taxon>Alphaproteobacteria</taxon>
        <taxon>Sphingomonadales</taxon>
        <taxon>Erythrobacteraceae</taxon>
        <taxon>Altererythrobacter</taxon>
    </lineage>
</organism>
<dbReference type="Proteomes" id="UP000194420">
    <property type="component" value="Unassembled WGS sequence"/>
</dbReference>